<evidence type="ECO:0000259" key="3">
    <source>
        <dbReference type="PROSITE" id="PS51029"/>
    </source>
</evidence>
<dbReference type="GO" id="GO:0005634">
    <property type="term" value="C:nucleus"/>
    <property type="evidence" value="ECO:0007669"/>
    <property type="project" value="UniProtKB-SubCell"/>
</dbReference>
<organism evidence="5 6">
    <name type="scientific">Parnassius apollo</name>
    <name type="common">Apollo butterfly</name>
    <name type="synonym">Papilio apollo</name>
    <dbReference type="NCBI Taxonomy" id="110799"/>
    <lineage>
        <taxon>Eukaryota</taxon>
        <taxon>Metazoa</taxon>
        <taxon>Ecdysozoa</taxon>
        <taxon>Arthropoda</taxon>
        <taxon>Hexapoda</taxon>
        <taxon>Insecta</taxon>
        <taxon>Pterygota</taxon>
        <taxon>Neoptera</taxon>
        <taxon>Endopterygota</taxon>
        <taxon>Lepidoptera</taxon>
        <taxon>Glossata</taxon>
        <taxon>Ditrysia</taxon>
        <taxon>Papilionoidea</taxon>
        <taxon>Papilionidae</taxon>
        <taxon>Parnassiinae</taxon>
        <taxon>Parnassini</taxon>
        <taxon>Parnassius</taxon>
        <taxon>Parnassius</taxon>
    </lineage>
</organism>
<comment type="caution">
    <text evidence="5">The sequence shown here is derived from an EMBL/GenBank/DDBJ whole genome shotgun (WGS) entry which is preliminary data.</text>
</comment>
<dbReference type="AlphaFoldDB" id="A0A8S3XY11"/>
<dbReference type="PROSITE" id="PS51029">
    <property type="entry name" value="MADF"/>
    <property type="match status" value="1"/>
</dbReference>
<evidence type="ECO:0000259" key="4">
    <source>
        <dbReference type="PROSITE" id="PS51031"/>
    </source>
</evidence>
<feature type="domain" description="MADF" evidence="3">
    <location>
        <begin position="1"/>
        <end position="57"/>
    </location>
</feature>
<dbReference type="InterPro" id="IPR004210">
    <property type="entry name" value="BESS_motif"/>
</dbReference>
<dbReference type="Proteomes" id="UP000691718">
    <property type="component" value="Unassembled WGS sequence"/>
</dbReference>
<dbReference type="GO" id="GO:0006357">
    <property type="term" value="P:regulation of transcription by RNA polymerase II"/>
    <property type="evidence" value="ECO:0007669"/>
    <property type="project" value="TreeGrafter"/>
</dbReference>
<keyword evidence="6" id="KW-1185">Reference proteome</keyword>
<dbReference type="Pfam" id="PF02944">
    <property type="entry name" value="BESS"/>
    <property type="match status" value="1"/>
</dbReference>
<dbReference type="GO" id="GO:0003677">
    <property type="term" value="F:DNA binding"/>
    <property type="evidence" value="ECO:0007669"/>
    <property type="project" value="InterPro"/>
</dbReference>
<keyword evidence="1" id="KW-0539">Nucleus</keyword>
<dbReference type="PANTHER" id="PTHR12243">
    <property type="entry name" value="MADF DOMAIN TRANSCRIPTION FACTOR"/>
    <property type="match status" value="1"/>
</dbReference>
<gene>
    <name evidence="5" type="ORF">PAPOLLO_LOCUS21931</name>
</gene>
<dbReference type="OrthoDB" id="6159213at2759"/>
<dbReference type="Pfam" id="PF10545">
    <property type="entry name" value="MADF_DNA_bdg"/>
    <property type="match status" value="1"/>
</dbReference>
<accession>A0A8S3XY11</accession>
<proteinExistence type="predicted"/>
<feature type="compositionally biased region" description="Low complexity" evidence="2">
    <location>
        <begin position="113"/>
        <end position="129"/>
    </location>
</feature>
<feature type="region of interest" description="Disordered" evidence="2">
    <location>
        <begin position="83"/>
        <end position="150"/>
    </location>
</feature>
<evidence type="ECO:0000313" key="6">
    <source>
        <dbReference type="Proteomes" id="UP000691718"/>
    </source>
</evidence>
<comment type="subcellular location">
    <subcellularLocation>
        <location evidence="1">Nucleus</location>
    </subcellularLocation>
</comment>
<dbReference type="InterPro" id="IPR039353">
    <property type="entry name" value="TF_Adf1"/>
</dbReference>
<protein>
    <submittedName>
        <fullName evidence="5">(apollo) hypothetical protein</fullName>
    </submittedName>
</protein>
<reference evidence="5" key="1">
    <citation type="submission" date="2021-04" db="EMBL/GenBank/DDBJ databases">
        <authorList>
            <person name="Tunstrom K."/>
        </authorList>
    </citation>
    <scope>NUCLEOTIDE SEQUENCE</scope>
</reference>
<name>A0A8S3XY11_PARAO</name>
<evidence type="ECO:0000313" key="5">
    <source>
        <dbReference type="EMBL" id="CAG5040397.1"/>
    </source>
</evidence>
<evidence type="ECO:0000256" key="2">
    <source>
        <dbReference type="SAM" id="MobiDB-lite"/>
    </source>
</evidence>
<evidence type="ECO:0000256" key="1">
    <source>
        <dbReference type="PROSITE-ProRule" id="PRU00371"/>
    </source>
</evidence>
<sequence length="308" mass="34718">MDIAIPDIKKKWTNLRDQFRKEYNKRNEPGRSGAAADHKLTSWIYYESLLFLAKQITPKTLTGNVPEPPSQETEDIAESSYFSKYSPESQPQTVPQPGLSPLSQPTPAPLLQPGPSSLSQLGASNSSQAVLSTSQQHTRPHTKPIRVPITQAHRFTSNQPGRLMKKRNIDVDQEYLEIEKRKLQLYESRSADKSADDPDRNFLLSLLPYLKEVPRNRKILVQRKLLDVFMEEENTQLQYSPVSRYSEELSRPDSGDLSSNMSFTPCVVNIEEPLPLIINQMTPAQTSAFAKGHLPLTTNQTTPSQSST</sequence>
<dbReference type="GO" id="GO:0005667">
    <property type="term" value="C:transcription regulator complex"/>
    <property type="evidence" value="ECO:0007669"/>
    <property type="project" value="TreeGrafter"/>
</dbReference>
<dbReference type="PROSITE" id="PS51031">
    <property type="entry name" value="BESS"/>
    <property type="match status" value="1"/>
</dbReference>
<feature type="domain" description="BESS" evidence="4">
    <location>
        <begin position="196"/>
        <end position="235"/>
    </location>
</feature>
<dbReference type="InterPro" id="IPR006578">
    <property type="entry name" value="MADF-dom"/>
</dbReference>
<dbReference type="PANTHER" id="PTHR12243:SF67">
    <property type="entry name" value="COREPRESSOR OF PANGOLIN, ISOFORM A-RELATED"/>
    <property type="match status" value="1"/>
</dbReference>
<dbReference type="EMBL" id="CAJQZP010001342">
    <property type="protein sequence ID" value="CAG5040397.1"/>
    <property type="molecule type" value="Genomic_DNA"/>
</dbReference>
<feature type="compositionally biased region" description="Polar residues" evidence="2">
    <location>
        <begin position="83"/>
        <end position="103"/>
    </location>
</feature>